<organism evidence="1 2">
    <name type="scientific">Methylobacterium indicum</name>
    <dbReference type="NCBI Taxonomy" id="1775910"/>
    <lineage>
        <taxon>Bacteria</taxon>
        <taxon>Pseudomonadati</taxon>
        <taxon>Pseudomonadota</taxon>
        <taxon>Alphaproteobacteria</taxon>
        <taxon>Hyphomicrobiales</taxon>
        <taxon>Methylobacteriaceae</taxon>
        <taxon>Methylobacterium</taxon>
    </lineage>
</organism>
<dbReference type="EMBL" id="AP024147">
    <property type="protein sequence ID" value="BCM87740.1"/>
    <property type="molecule type" value="Genomic_DNA"/>
</dbReference>
<name>A0A8H9CAS2_9HYPH</name>
<evidence type="ECO:0000313" key="2">
    <source>
        <dbReference type="Proteomes" id="UP000663508"/>
    </source>
</evidence>
<gene>
    <name evidence="1" type="ORF">mvi_62010</name>
</gene>
<dbReference type="Proteomes" id="UP000663508">
    <property type="component" value="Plasmid pVL1_2"/>
</dbReference>
<dbReference type="KEGG" id="mind:mvi_62010"/>
<dbReference type="RefSeq" id="WP_207183931.1">
    <property type="nucleotide sequence ID" value="NZ_AP024147.1"/>
</dbReference>
<proteinExistence type="predicted"/>
<dbReference type="AlphaFoldDB" id="A0A8H9CAS2"/>
<reference evidence="1" key="1">
    <citation type="submission" date="2020-11" db="EMBL/GenBank/DDBJ databases">
        <title>Complete genome sequence of a novel pathogenic Methylobacterium strain isolated from rice in Vietnam.</title>
        <authorList>
            <person name="Lai K."/>
            <person name="Okazaki S."/>
            <person name="Higashi K."/>
            <person name="Mori H."/>
            <person name="Toyoda A."/>
            <person name="Kurokawa K."/>
        </authorList>
    </citation>
    <scope>NUCLEOTIDE SEQUENCE</scope>
    <source>
        <strain evidence="1">VL1</strain>
        <plasmid evidence="1">pVL1_2</plasmid>
    </source>
</reference>
<geneLocation type="plasmid" evidence="1 2">
    <name>pVL1_2</name>
</geneLocation>
<keyword evidence="1" id="KW-0614">Plasmid</keyword>
<evidence type="ECO:0000313" key="1">
    <source>
        <dbReference type="EMBL" id="BCM87740.1"/>
    </source>
</evidence>
<sequence length="81" mass="8876">MSKSSKSKKSSVSKAPTYVDAVLTCLDDSLKAWIPSETANFSTKISFPNLIGFWSVKSMGVEPKTEKKILKADPKAVIVRQ</sequence>
<accession>A0A8H9CAS2</accession>
<protein>
    <submittedName>
        <fullName evidence="1">Uncharacterized protein</fullName>
    </submittedName>
</protein>